<keyword evidence="7" id="KW-1185">Reference proteome</keyword>
<dbReference type="InterPro" id="IPR050153">
    <property type="entry name" value="Metal_Ion_Import_ABC"/>
</dbReference>
<evidence type="ECO:0000256" key="1">
    <source>
        <dbReference type="ARBA" id="ARBA00005417"/>
    </source>
</evidence>
<comment type="similarity">
    <text evidence="1">Belongs to the ABC transporter superfamily.</text>
</comment>
<evidence type="ECO:0000313" key="7">
    <source>
        <dbReference type="Proteomes" id="UP000266744"/>
    </source>
</evidence>
<keyword evidence="3" id="KW-0547">Nucleotide-binding</keyword>
<dbReference type="PROSITE" id="PS50893">
    <property type="entry name" value="ABC_TRANSPORTER_2"/>
    <property type="match status" value="1"/>
</dbReference>
<reference evidence="6 7" key="1">
    <citation type="journal article" date="2016" name="Toxins">
        <title>The Draft Genome Sequence of the Yersinia entomophaga Entomopathogenic Type Strain MH96T.</title>
        <authorList>
            <person name="Hurst M.R."/>
            <person name="Beattie A."/>
            <person name="Altermann E."/>
            <person name="Moraga R.M."/>
            <person name="Harper L.A."/>
            <person name="Calder J."/>
            <person name="Laugraud A."/>
        </authorList>
    </citation>
    <scope>NUCLEOTIDE SEQUENCE [LARGE SCALE GENOMIC DNA]</scope>
    <source>
        <strain evidence="6 7">MH96</strain>
    </source>
</reference>
<dbReference type="Pfam" id="PF00005">
    <property type="entry name" value="ABC_tran"/>
    <property type="match status" value="1"/>
</dbReference>
<dbReference type="Gene3D" id="3.40.50.300">
    <property type="entry name" value="P-loop containing nucleotide triphosphate hydrolases"/>
    <property type="match status" value="1"/>
</dbReference>
<dbReference type="Proteomes" id="UP000266744">
    <property type="component" value="Chromosome"/>
</dbReference>
<evidence type="ECO:0000259" key="5">
    <source>
        <dbReference type="PROSITE" id="PS50893"/>
    </source>
</evidence>
<feature type="domain" description="ABC transporter" evidence="5">
    <location>
        <begin position="2"/>
        <end position="225"/>
    </location>
</feature>
<protein>
    <submittedName>
        <fullName evidence="6">ABC transporter</fullName>
    </submittedName>
</protein>
<dbReference type="InterPro" id="IPR003593">
    <property type="entry name" value="AAA+_ATPase"/>
</dbReference>
<keyword evidence="4" id="KW-0067">ATP-binding</keyword>
<gene>
    <name evidence="6" type="ORF">PL78_01725</name>
</gene>
<dbReference type="PANTHER" id="PTHR42734">
    <property type="entry name" value="METAL TRANSPORT SYSTEM ATP-BINDING PROTEIN TM_0124-RELATED"/>
    <property type="match status" value="1"/>
</dbReference>
<name>A0ABM6BGE7_YERET</name>
<dbReference type="InterPro" id="IPR017871">
    <property type="entry name" value="ABC_transporter-like_CS"/>
</dbReference>
<evidence type="ECO:0000256" key="4">
    <source>
        <dbReference type="ARBA" id="ARBA00022840"/>
    </source>
</evidence>
<sequence>MINIDRLTLIRGEKTLFERLSLQIEQGSVTAILGANGRGKTTLLRLIMGAIKPTSGQISVAANIGYVPQQENAVFPYSVRTMVMLGRVRHMGWFASPNRRDSEVTQQCLDCFGLSPLADKPVNQLSGGERQLVSIARALASEPEILILDEPASALDLANQDKVLSGLRDLSARLEMTVVLTTHSPLHALHIADRTLLLYPQTDGEDTQVAEQTKGVAFGLTREVVTDKNLTQLYQLPVHVDKLDFAGKTRDIFMPLFN</sequence>
<dbReference type="SUPFAM" id="SSF52540">
    <property type="entry name" value="P-loop containing nucleoside triphosphate hydrolases"/>
    <property type="match status" value="1"/>
</dbReference>
<accession>A0ABM6BGE7</accession>
<dbReference type="SMART" id="SM00382">
    <property type="entry name" value="AAA"/>
    <property type="match status" value="1"/>
</dbReference>
<proteinExistence type="inferred from homology"/>
<keyword evidence="2" id="KW-0813">Transport</keyword>
<dbReference type="InterPro" id="IPR003439">
    <property type="entry name" value="ABC_transporter-like_ATP-bd"/>
</dbReference>
<evidence type="ECO:0000313" key="6">
    <source>
        <dbReference type="EMBL" id="ANI28555.1"/>
    </source>
</evidence>
<dbReference type="RefSeq" id="WP_064512604.1">
    <property type="nucleotide sequence ID" value="NZ_CP010029.1"/>
</dbReference>
<organism evidence="6 7">
    <name type="scientific">Yersinia entomophaga</name>
    <dbReference type="NCBI Taxonomy" id="935293"/>
    <lineage>
        <taxon>Bacteria</taxon>
        <taxon>Pseudomonadati</taxon>
        <taxon>Pseudomonadota</taxon>
        <taxon>Gammaproteobacteria</taxon>
        <taxon>Enterobacterales</taxon>
        <taxon>Yersiniaceae</taxon>
        <taxon>Yersinia</taxon>
    </lineage>
</organism>
<evidence type="ECO:0000256" key="2">
    <source>
        <dbReference type="ARBA" id="ARBA00022448"/>
    </source>
</evidence>
<dbReference type="PANTHER" id="PTHR42734:SF6">
    <property type="entry name" value="MOLYBDATE IMPORT ATP-BINDING PROTEIN MOLC"/>
    <property type="match status" value="1"/>
</dbReference>
<evidence type="ECO:0000256" key="3">
    <source>
        <dbReference type="ARBA" id="ARBA00022741"/>
    </source>
</evidence>
<dbReference type="InterPro" id="IPR027417">
    <property type="entry name" value="P-loop_NTPase"/>
</dbReference>
<dbReference type="PROSITE" id="PS00211">
    <property type="entry name" value="ABC_TRANSPORTER_1"/>
    <property type="match status" value="1"/>
</dbReference>
<dbReference type="EMBL" id="CP010029">
    <property type="protein sequence ID" value="ANI28555.1"/>
    <property type="molecule type" value="Genomic_DNA"/>
</dbReference>